<dbReference type="Proteomes" id="UP000717515">
    <property type="component" value="Unassembled WGS sequence"/>
</dbReference>
<dbReference type="InterPro" id="IPR012312">
    <property type="entry name" value="Hemerythrin-like"/>
</dbReference>
<accession>A0A9P7ZZN3</accession>
<proteinExistence type="predicted"/>
<dbReference type="PANTHER" id="PTHR35585">
    <property type="entry name" value="HHE DOMAIN PROTEIN (AFU_ORTHOLOGUE AFUA_4G00730)"/>
    <property type="match status" value="1"/>
</dbReference>
<dbReference type="EMBL" id="JAIFTL010000175">
    <property type="protein sequence ID" value="KAG9321928.1"/>
    <property type="molecule type" value="Genomic_DNA"/>
</dbReference>
<protein>
    <recommendedName>
        <fullName evidence="1">Hemerythrin-like domain-containing protein</fullName>
    </recommendedName>
</protein>
<evidence type="ECO:0000313" key="3">
    <source>
        <dbReference type="Proteomes" id="UP000717515"/>
    </source>
</evidence>
<sequence length="210" mass="24296">MPTVKDSHFSHLNQHTKLFSSITAAMGRVSEAIKQDHREIEEYYSNILKASSIDEKTRWQNQFTWELARHSVGEELVVYPAMEKKLPNGKEMADKDREEHQKVKEQLYTFQNLKASDAEFEPTIKALFKDLSEHIKEEEEDHLVVLEKALTQEESEKMCKSFQRSKMFAPTRSHPSAPDKPPFENVAGLLAAPLDHLRDLFSKFPDPKDV</sequence>
<reference evidence="2" key="1">
    <citation type="submission" date="2021-07" db="EMBL/GenBank/DDBJ databases">
        <title>Draft genome of Mortierella alpina, strain LL118, isolated from an aspen leaf litter sample.</title>
        <authorList>
            <person name="Yang S."/>
            <person name="Vinatzer B.A."/>
        </authorList>
    </citation>
    <scope>NUCLEOTIDE SEQUENCE</scope>
    <source>
        <strain evidence="2">LL118</strain>
    </source>
</reference>
<name>A0A9P7ZZN3_MORAP</name>
<comment type="caution">
    <text evidence="2">The sequence shown here is derived from an EMBL/GenBank/DDBJ whole genome shotgun (WGS) entry which is preliminary data.</text>
</comment>
<organism evidence="2 3">
    <name type="scientific">Mortierella alpina</name>
    <name type="common">Oleaginous fungus</name>
    <name type="synonym">Mortierella renispora</name>
    <dbReference type="NCBI Taxonomy" id="64518"/>
    <lineage>
        <taxon>Eukaryota</taxon>
        <taxon>Fungi</taxon>
        <taxon>Fungi incertae sedis</taxon>
        <taxon>Mucoromycota</taxon>
        <taxon>Mortierellomycotina</taxon>
        <taxon>Mortierellomycetes</taxon>
        <taxon>Mortierellales</taxon>
        <taxon>Mortierellaceae</taxon>
        <taxon>Mortierella</taxon>
    </lineage>
</organism>
<evidence type="ECO:0000259" key="1">
    <source>
        <dbReference type="Pfam" id="PF01814"/>
    </source>
</evidence>
<dbReference type="Gene3D" id="1.20.120.520">
    <property type="entry name" value="nmb1532 protein domain like"/>
    <property type="match status" value="1"/>
</dbReference>
<feature type="domain" description="Hemerythrin-like" evidence="1">
    <location>
        <begin position="30"/>
        <end position="140"/>
    </location>
</feature>
<evidence type="ECO:0000313" key="2">
    <source>
        <dbReference type="EMBL" id="KAG9321928.1"/>
    </source>
</evidence>
<gene>
    <name evidence="2" type="ORF">KVV02_004503</name>
</gene>
<dbReference type="Pfam" id="PF01814">
    <property type="entry name" value="Hemerythrin"/>
    <property type="match status" value="1"/>
</dbReference>
<dbReference type="PANTHER" id="PTHR35585:SF1">
    <property type="entry name" value="HHE DOMAIN PROTEIN (AFU_ORTHOLOGUE AFUA_4G00730)"/>
    <property type="match status" value="1"/>
</dbReference>
<dbReference type="AlphaFoldDB" id="A0A9P7ZZN3"/>